<name>A0ABS4NAQ6_9THEO</name>
<organism evidence="1 2">
    <name type="scientific">Thermoanaerobacterium butyriciformans</name>
    <dbReference type="NCBI Taxonomy" id="1702242"/>
    <lineage>
        <taxon>Bacteria</taxon>
        <taxon>Bacillati</taxon>
        <taxon>Bacillota</taxon>
        <taxon>Clostridia</taxon>
        <taxon>Thermoanaerobacterales</taxon>
        <taxon>Thermoanaerobacteraceae</taxon>
        <taxon>Thermoanaerobacterium</taxon>
    </lineage>
</organism>
<protein>
    <submittedName>
        <fullName evidence="1">Uncharacterized protein</fullName>
    </submittedName>
</protein>
<accession>A0ABS4NAQ6</accession>
<reference evidence="1" key="1">
    <citation type="submission" date="2021-03" db="EMBL/GenBank/DDBJ databases">
        <title>Genomic Encyclopedia of Type Strains, Phase IV (KMG-IV): sequencing the most valuable type-strain genomes for metagenomic binning, comparative biology and taxonomic classification.</title>
        <authorList>
            <person name="Goeker M."/>
        </authorList>
    </citation>
    <scope>NUCLEOTIDE SEQUENCE</scope>
    <source>
        <strain evidence="1">DSM 101588</strain>
    </source>
</reference>
<evidence type="ECO:0000313" key="1">
    <source>
        <dbReference type="EMBL" id="MBP2070700.1"/>
    </source>
</evidence>
<gene>
    <name evidence="1" type="ORF">J2Z80_000198</name>
</gene>
<comment type="caution">
    <text evidence="1">The sequence shown here is derived from an EMBL/GenBank/DDBJ whole genome shotgun (WGS) entry which is preliminary data.</text>
</comment>
<dbReference type="Proteomes" id="UP001166402">
    <property type="component" value="Unassembled WGS sequence"/>
</dbReference>
<sequence length="62" mass="7123">MRFSFITRKYVDKACGQNITACIGLNAKRLDENSPMVVVLSDDTITDKDPNIKKRDRKSNYK</sequence>
<proteinExistence type="predicted"/>
<dbReference type="EMBL" id="JAGGLT010000001">
    <property type="protein sequence ID" value="MBP2070700.1"/>
    <property type="molecule type" value="Genomic_DNA"/>
</dbReference>
<evidence type="ECO:0000313" key="2">
    <source>
        <dbReference type="Proteomes" id="UP001166402"/>
    </source>
</evidence>
<keyword evidence="2" id="KW-1185">Reference proteome</keyword>